<dbReference type="EMBL" id="JAANQT010007097">
    <property type="protein sequence ID" value="KAG1289328.1"/>
    <property type="molecule type" value="Genomic_DNA"/>
</dbReference>
<reference evidence="2" key="1">
    <citation type="journal article" date="2020" name="Microb. Genom.">
        <title>Genetic diversity of clinical and environmental Mucorales isolates obtained from an investigation of mucormycosis cases among solid organ transplant recipients.</title>
        <authorList>
            <person name="Nguyen M.H."/>
            <person name="Kaul D."/>
            <person name="Muto C."/>
            <person name="Cheng S.J."/>
            <person name="Richter R.A."/>
            <person name="Bruno V.M."/>
            <person name="Liu G."/>
            <person name="Beyhan S."/>
            <person name="Sundermann A.J."/>
            <person name="Mounaud S."/>
            <person name="Pasculle A.W."/>
            <person name="Nierman W.C."/>
            <person name="Driscoll E."/>
            <person name="Cumbie R."/>
            <person name="Clancy C.J."/>
            <person name="Dupont C.L."/>
        </authorList>
    </citation>
    <scope>NUCLEOTIDE SEQUENCE</scope>
    <source>
        <strain evidence="2">GL11</strain>
    </source>
</reference>
<dbReference type="Proteomes" id="UP000716291">
    <property type="component" value="Unassembled WGS sequence"/>
</dbReference>
<gene>
    <name evidence="2" type="ORF">G6F64_014047</name>
</gene>
<protein>
    <submittedName>
        <fullName evidence="2">Uncharacterized protein</fullName>
    </submittedName>
</protein>
<comment type="caution">
    <text evidence="2">The sequence shown here is derived from an EMBL/GenBank/DDBJ whole genome shotgun (WGS) entry which is preliminary data.</text>
</comment>
<feature type="compositionally biased region" description="Low complexity" evidence="1">
    <location>
        <begin position="77"/>
        <end position="98"/>
    </location>
</feature>
<feature type="compositionally biased region" description="Pro residues" evidence="1">
    <location>
        <begin position="67"/>
        <end position="76"/>
    </location>
</feature>
<feature type="region of interest" description="Disordered" evidence="1">
    <location>
        <begin position="1"/>
        <end position="189"/>
    </location>
</feature>
<feature type="compositionally biased region" description="Low complexity" evidence="1">
    <location>
        <begin position="144"/>
        <end position="165"/>
    </location>
</feature>
<evidence type="ECO:0000313" key="3">
    <source>
        <dbReference type="Proteomes" id="UP000716291"/>
    </source>
</evidence>
<keyword evidence="3" id="KW-1185">Reference proteome</keyword>
<evidence type="ECO:0000256" key="1">
    <source>
        <dbReference type="SAM" id="MobiDB-lite"/>
    </source>
</evidence>
<dbReference type="AlphaFoldDB" id="A0A9P6WU51"/>
<organism evidence="2 3">
    <name type="scientific">Rhizopus oryzae</name>
    <name type="common">Mucormycosis agent</name>
    <name type="synonym">Rhizopus arrhizus var. delemar</name>
    <dbReference type="NCBI Taxonomy" id="64495"/>
    <lineage>
        <taxon>Eukaryota</taxon>
        <taxon>Fungi</taxon>
        <taxon>Fungi incertae sedis</taxon>
        <taxon>Mucoromycota</taxon>
        <taxon>Mucoromycotina</taxon>
        <taxon>Mucoromycetes</taxon>
        <taxon>Mucorales</taxon>
        <taxon>Mucorineae</taxon>
        <taxon>Rhizopodaceae</taxon>
        <taxon>Rhizopus</taxon>
    </lineage>
</organism>
<feature type="compositionally biased region" description="Low complexity" evidence="1">
    <location>
        <begin position="32"/>
        <end position="44"/>
    </location>
</feature>
<evidence type="ECO:0000313" key="2">
    <source>
        <dbReference type="EMBL" id="KAG1289328.1"/>
    </source>
</evidence>
<proteinExistence type="predicted"/>
<feature type="compositionally biased region" description="Polar residues" evidence="1">
    <location>
        <begin position="108"/>
        <end position="137"/>
    </location>
</feature>
<feature type="compositionally biased region" description="Low complexity" evidence="1">
    <location>
        <begin position="172"/>
        <end position="189"/>
    </location>
</feature>
<sequence length="189" mass="18904">MSGTVSISCPINRPTVRGSSRRAESETAIAQCSTSCSRPSTPSTAAKGWVGATANTNSTVPSGSTTYPPPLGPSPGAPTSRSARLSSSASQVPDSASPISRSRVGASASRNAAMSGPSSQVGNTESTARGSSGSQPDATRRTRNSSSRAARSRCRPSSSNARPASVGSARGPTRSNSCTPRSSSSLATV</sequence>
<name>A0A9P6WU51_RHIOR</name>
<accession>A0A9P6WU51</accession>